<dbReference type="Gene3D" id="1.10.4190.10">
    <property type="entry name" value="Urease accessory protein UreF"/>
    <property type="match status" value="1"/>
</dbReference>
<feature type="non-terminal residue" evidence="1">
    <location>
        <position position="1"/>
    </location>
</feature>
<proteinExistence type="predicted"/>
<dbReference type="InterPro" id="IPR002639">
    <property type="entry name" value="UreF"/>
</dbReference>
<sequence length="135" mass="14728">VGAYIYSHGIEFAVEEGLIRDAYTLQNWIEGVLTYGAGCKDGILFSETWKAASEKNDVRLLELSEMARAFQPTAEMEIESHAQGNAFIDAICAAWPSNQLNRISSYLKQDNKNISYSVAVALVSAIHGIALGDAL</sequence>
<gene>
    <name evidence="1" type="ORF">METZ01_LOCUS121530</name>
</gene>
<feature type="non-terminal residue" evidence="1">
    <location>
        <position position="135"/>
    </location>
</feature>
<dbReference type="InterPro" id="IPR038277">
    <property type="entry name" value="UreF_sf"/>
</dbReference>
<dbReference type="GO" id="GO:0016151">
    <property type="term" value="F:nickel cation binding"/>
    <property type="evidence" value="ECO:0007669"/>
    <property type="project" value="InterPro"/>
</dbReference>
<protein>
    <submittedName>
        <fullName evidence="1">Uncharacterized protein</fullName>
    </submittedName>
</protein>
<evidence type="ECO:0000313" key="1">
    <source>
        <dbReference type="EMBL" id="SVA68676.1"/>
    </source>
</evidence>
<dbReference type="EMBL" id="UINC01016507">
    <property type="protein sequence ID" value="SVA68676.1"/>
    <property type="molecule type" value="Genomic_DNA"/>
</dbReference>
<dbReference type="AlphaFoldDB" id="A0A381XV29"/>
<accession>A0A381XV29</accession>
<dbReference type="Pfam" id="PF01730">
    <property type="entry name" value="UreF"/>
    <property type="match status" value="1"/>
</dbReference>
<reference evidence="1" key="1">
    <citation type="submission" date="2018-05" db="EMBL/GenBank/DDBJ databases">
        <authorList>
            <person name="Lanie J.A."/>
            <person name="Ng W.-L."/>
            <person name="Kazmierczak K.M."/>
            <person name="Andrzejewski T.M."/>
            <person name="Davidsen T.M."/>
            <person name="Wayne K.J."/>
            <person name="Tettelin H."/>
            <person name="Glass J.I."/>
            <person name="Rusch D."/>
            <person name="Podicherti R."/>
            <person name="Tsui H.-C.T."/>
            <person name="Winkler M.E."/>
        </authorList>
    </citation>
    <scope>NUCLEOTIDE SEQUENCE</scope>
</reference>
<name>A0A381XV29_9ZZZZ</name>
<organism evidence="1">
    <name type="scientific">marine metagenome</name>
    <dbReference type="NCBI Taxonomy" id="408172"/>
    <lineage>
        <taxon>unclassified sequences</taxon>
        <taxon>metagenomes</taxon>
        <taxon>ecological metagenomes</taxon>
    </lineage>
</organism>